<evidence type="ECO:0000313" key="2">
    <source>
        <dbReference type="EMBL" id="CUH51251.1"/>
    </source>
</evidence>
<name>A0A0P1ELS4_9RHOB</name>
<gene>
    <name evidence="2" type="ORF">SHM7688_00685</name>
</gene>
<dbReference type="EMBL" id="CYPW01000006">
    <property type="protein sequence ID" value="CUH51251.1"/>
    <property type="molecule type" value="Genomic_DNA"/>
</dbReference>
<dbReference type="InterPro" id="IPR032269">
    <property type="entry name" value="DUF4833"/>
</dbReference>
<dbReference type="AlphaFoldDB" id="A0A0P1ELS4"/>
<feature type="domain" description="DUF4833" evidence="1">
    <location>
        <begin position="79"/>
        <end position="212"/>
    </location>
</feature>
<dbReference type="STRING" id="321267.SHM7688_00685"/>
<dbReference type="RefSeq" id="WP_058238583.1">
    <property type="nucleotide sequence ID" value="NZ_CYPW01000006.1"/>
</dbReference>
<dbReference type="Proteomes" id="UP000054823">
    <property type="component" value="Unassembled WGS sequence"/>
</dbReference>
<dbReference type="OrthoDB" id="9785831at2"/>
<evidence type="ECO:0000259" key="1">
    <source>
        <dbReference type="Pfam" id="PF16117"/>
    </source>
</evidence>
<dbReference type="Pfam" id="PF16117">
    <property type="entry name" value="DUF4833"/>
    <property type="match status" value="1"/>
</dbReference>
<organism evidence="2 3">
    <name type="scientific">Shimia marina</name>
    <dbReference type="NCBI Taxonomy" id="321267"/>
    <lineage>
        <taxon>Bacteria</taxon>
        <taxon>Pseudomonadati</taxon>
        <taxon>Pseudomonadota</taxon>
        <taxon>Alphaproteobacteria</taxon>
        <taxon>Rhodobacterales</taxon>
        <taxon>Roseobacteraceae</taxon>
    </lineage>
</organism>
<proteinExistence type="predicted"/>
<evidence type="ECO:0000313" key="3">
    <source>
        <dbReference type="Proteomes" id="UP000054823"/>
    </source>
</evidence>
<protein>
    <recommendedName>
        <fullName evidence="1">DUF4833 domain-containing protein</fullName>
    </recommendedName>
</protein>
<accession>A0A0P1ELS4</accession>
<keyword evidence="3" id="KW-1185">Reference proteome</keyword>
<sequence>MHDQTCETLWESHPARASQNASRFWEGFRALLLMTLGVFAFLPNAQAKPKLSILSTQNTAQLPTANAGFPHPEEPGQLFFLQRTLNANTVVYTARFDANGHLDATAPIAVYWRRFADAGAIMPLRWYERLFGFGVRLTQTSQNQRFVTFNALKEHRLELRQTGPFSAALFTRQNNQDYQLIYAYLDVDDSGLLPKVTGLRLYTRDPQTGLYVTHNIAVSGGTYSQ</sequence>
<reference evidence="2 3" key="1">
    <citation type="submission" date="2015-09" db="EMBL/GenBank/DDBJ databases">
        <authorList>
            <consortium name="Swine Surveillance"/>
        </authorList>
    </citation>
    <scope>NUCLEOTIDE SEQUENCE [LARGE SCALE GENOMIC DNA]</scope>
    <source>
        <strain evidence="2 3">CECT 7688</strain>
    </source>
</reference>